<protein>
    <recommendedName>
        <fullName evidence="2">Pyridoxal phosphate homeostasis protein</fullName>
        <shortName evidence="2">PLP homeostasis protein</shortName>
    </recommendedName>
</protein>
<dbReference type="AlphaFoldDB" id="A0A3M8Q2Z4"/>
<evidence type="ECO:0000259" key="5">
    <source>
        <dbReference type="Pfam" id="PF01168"/>
    </source>
</evidence>
<evidence type="ECO:0000256" key="4">
    <source>
        <dbReference type="RuleBase" id="RU004514"/>
    </source>
</evidence>
<keyword evidence="7" id="KW-1185">Reference proteome</keyword>
<evidence type="ECO:0000256" key="2">
    <source>
        <dbReference type="HAMAP-Rule" id="MF_02087"/>
    </source>
</evidence>
<evidence type="ECO:0000256" key="1">
    <source>
        <dbReference type="ARBA" id="ARBA00022898"/>
    </source>
</evidence>
<organism evidence="6 7">
    <name type="scientific">Marinomonas hwangdonensis</name>
    <dbReference type="NCBI Taxonomy" id="1053647"/>
    <lineage>
        <taxon>Bacteria</taxon>
        <taxon>Pseudomonadati</taxon>
        <taxon>Pseudomonadota</taxon>
        <taxon>Gammaproteobacteria</taxon>
        <taxon>Oceanospirillales</taxon>
        <taxon>Oceanospirillaceae</taxon>
        <taxon>Marinomonas</taxon>
    </lineage>
</organism>
<dbReference type="InterPro" id="IPR011078">
    <property type="entry name" value="PyrdxlP_homeostasis"/>
</dbReference>
<comment type="caution">
    <text evidence="6">The sequence shown here is derived from an EMBL/GenBank/DDBJ whole genome shotgun (WGS) entry which is preliminary data.</text>
</comment>
<gene>
    <name evidence="6" type="ORF">EBI00_09930</name>
</gene>
<dbReference type="InterPro" id="IPR001608">
    <property type="entry name" value="Ala_racemase_N"/>
</dbReference>
<comment type="cofactor">
    <cofactor evidence="3">
        <name>pyridoxal 5'-phosphate</name>
        <dbReference type="ChEBI" id="CHEBI:597326"/>
    </cofactor>
</comment>
<dbReference type="Gene3D" id="3.20.20.10">
    <property type="entry name" value="Alanine racemase"/>
    <property type="match status" value="1"/>
</dbReference>
<accession>A0A3M8Q2Z4</accession>
<evidence type="ECO:0000313" key="7">
    <source>
        <dbReference type="Proteomes" id="UP000280507"/>
    </source>
</evidence>
<dbReference type="InterPro" id="IPR029066">
    <property type="entry name" value="PLP-binding_barrel"/>
</dbReference>
<name>A0A3M8Q2Z4_9GAMM</name>
<dbReference type="Pfam" id="PF01168">
    <property type="entry name" value="Ala_racemase_N"/>
    <property type="match status" value="1"/>
</dbReference>
<dbReference type="PROSITE" id="PS01211">
    <property type="entry name" value="UPF0001"/>
    <property type="match status" value="1"/>
</dbReference>
<feature type="modified residue" description="N6-(pyridoxal phosphate)lysine" evidence="2 3">
    <location>
        <position position="45"/>
    </location>
</feature>
<dbReference type="CDD" id="cd06824">
    <property type="entry name" value="PLPDE_III_Yggs_like"/>
    <property type="match status" value="1"/>
</dbReference>
<proteinExistence type="inferred from homology"/>
<dbReference type="PANTHER" id="PTHR10146:SF14">
    <property type="entry name" value="PYRIDOXAL PHOSPHATE HOMEOSTASIS PROTEIN"/>
    <property type="match status" value="1"/>
</dbReference>
<dbReference type="GO" id="GO:0030170">
    <property type="term" value="F:pyridoxal phosphate binding"/>
    <property type="evidence" value="ECO:0007669"/>
    <property type="project" value="UniProtKB-UniRule"/>
</dbReference>
<dbReference type="SUPFAM" id="SSF51419">
    <property type="entry name" value="PLP-binding barrel"/>
    <property type="match status" value="1"/>
</dbReference>
<evidence type="ECO:0000256" key="3">
    <source>
        <dbReference type="PIRSR" id="PIRSR004848-1"/>
    </source>
</evidence>
<dbReference type="NCBIfam" id="TIGR00044">
    <property type="entry name" value="YggS family pyridoxal phosphate-dependent enzyme"/>
    <property type="match status" value="1"/>
</dbReference>
<feature type="domain" description="Alanine racemase N-terminal" evidence="5">
    <location>
        <begin position="23"/>
        <end position="236"/>
    </location>
</feature>
<sequence>MTIEINNEETDAIGVRFTQVSQHIEQLTRQYQRAAGDVKLLAVSKTKPLSSIRAAYALGQKAFGENYVQEAVDKYHALSDLTDIEWHFIGPIQSNKSRAIAETMDWVHSVDREKIARRLSEQRGASLPPLNVCIQVNISGEESKSGIPLAELDAMVALVTSLPNLSLRGLMAIPAPQENHAAQCAVYAPLTQAFLALSQSHTSVDTLSIGMSGDLAAAIESGSTLVRVGTAIFGERAHPVNAS</sequence>
<dbReference type="PANTHER" id="PTHR10146">
    <property type="entry name" value="PROLINE SYNTHETASE CO-TRANSCRIBED BACTERIAL HOMOLOG PROTEIN"/>
    <property type="match status" value="1"/>
</dbReference>
<keyword evidence="1 2" id="KW-0663">Pyridoxal phosphate</keyword>
<dbReference type="Proteomes" id="UP000280507">
    <property type="component" value="Unassembled WGS sequence"/>
</dbReference>
<dbReference type="PIRSF" id="PIRSF004848">
    <property type="entry name" value="YBL036c_PLPDEIII"/>
    <property type="match status" value="1"/>
</dbReference>
<dbReference type="OrthoDB" id="9804072at2"/>
<dbReference type="EMBL" id="RIZG01000005">
    <property type="protein sequence ID" value="RNF50485.1"/>
    <property type="molecule type" value="Genomic_DNA"/>
</dbReference>
<reference evidence="6 7" key="1">
    <citation type="journal article" date="2012" name="Int. J. Syst. Evol. Microbiol.">
        <title>Marinomonas hwangdonensis sp. nov., isolated from seawater.</title>
        <authorList>
            <person name="Jung Y.T."/>
            <person name="Oh T.K."/>
            <person name="Yoon J.H."/>
        </authorList>
    </citation>
    <scope>NUCLEOTIDE SEQUENCE [LARGE SCALE GENOMIC DNA]</scope>
    <source>
        <strain evidence="6 7">HDW-15</strain>
    </source>
</reference>
<dbReference type="HAMAP" id="MF_02087">
    <property type="entry name" value="PLP_homeostasis"/>
    <property type="match status" value="1"/>
</dbReference>
<evidence type="ECO:0000313" key="6">
    <source>
        <dbReference type="EMBL" id="RNF50485.1"/>
    </source>
</evidence>
<comment type="similarity">
    <text evidence="2 4">Belongs to the pyridoxal phosphate-binding protein YggS/PROSC family.</text>
</comment>
<comment type="function">
    <text evidence="2">Pyridoxal 5'-phosphate (PLP)-binding protein, which is involved in PLP homeostasis.</text>
</comment>
<dbReference type="FunFam" id="3.20.20.10:FF:000018">
    <property type="entry name" value="Pyridoxal phosphate homeostasis protein"/>
    <property type="match status" value="1"/>
</dbReference>
<dbReference type="RefSeq" id="WP_123095771.1">
    <property type="nucleotide sequence ID" value="NZ_RIZG01000005.1"/>
</dbReference>